<feature type="region of interest" description="Disordered" evidence="1">
    <location>
        <begin position="1"/>
        <end position="42"/>
    </location>
</feature>
<keyword evidence="4" id="KW-1185">Reference proteome</keyword>
<gene>
    <name evidence="3" type="ORF">FN846DRAFT_942503</name>
</gene>
<feature type="region of interest" description="Disordered" evidence="1">
    <location>
        <begin position="105"/>
        <end position="161"/>
    </location>
</feature>
<keyword evidence="2" id="KW-1133">Transmembrane helix</keyword>
<proteinExistence type="predicted"/>
<dbReference type="Proteomes" id="UP000326924">
    <property type="component" value="Unassembled WGS sequence"/>
</dbReference>
<feature type="compositionally biased region" description="Low complexity" evidence="1">
    <location>
        <begin position="19"/>
        <end position="42"/>
    </location>
</feature>
<sequence>MPSLPENPVFIRRSNQTVTSAPSTAEPSSMSSASASSTHSSSTGIPGGAIAGIILGAFVLISFAGIVGFYIFRSRHTKRKELEEEQQKALVEEFIAVSRDASRNASVDLPRGGGMREVGERSMAGPYLSVEGDRQRMSTAPSRPSRLSIVITPGERPDTGV</sequence>
<evidence type="ECO:0000313" key="3">
    <source>
        <dbReference type="EMBL" id="KAA8909378.1"/>
    </source>
</evidence>
<evidence type="ECO:0000313" key="4">
    <source>
        <dbReference type="Proteomes" id="UP000326924"/>
    </source>
</evidence>
<dbReference type="EMBL" id="VXIS01000058">
    <property type="protein sequence ID" value="KAA8909378.1"/>
    <property type="molecule type" value="Genomic_DNA"/>
</dbReference>
<reference evidence="3 4" key="1">
    <citation type="submission" date="2019-09" db="EMBL/GenBank/DDBJ databases">
        <title>Draft genome of the ectomycorrhizal ascomycete Sphaerosporella brunnea.</title>
        <authorList>
            <consortium name="DOE Joint Genome Institute"/>
            <person name="Benucci G.M."/>
            <person name="Marozzi G."/>
            <person name="Antonielli L."/>
            <person name="Sanchez S."/>
            <person name="Marco P."/>
            <person name="Wang X."/>
            <person name="Falini L.B."/>
            <person name="Barry K."/>
            <person name="Haridas S."/>
            <person name="Lipzen A."/>
            <person name="Labutti K."/>
            <person name="Grigoriev I.V."/>
            <person name="Murat C."/>
            <person name="Martin F."/>
            <person name="Albertini E."/>
            <person name="Donnini D."/>
            <person name="Bonito G."/>
        </authorList>
    </citation>
    <scope>NUCLEOTIDE SEQUENCE [LARGE SCALE GENOMIC DNA]</scope>
    <source>
        <strain evidence="3 4">Sb_GMNB300</strain>
    </source>
</reference>
<dbReference type="AlphaFoldDB" id="A0A5J5F0X5"/>
<organism evidence="3 4">
    <name type="scientific">Sphaerosporella brunnea</name>
    <dbReference type="NCBI Taxonomy" id="1250544"/>
    <lineage>
        <taxon>Eukaryota</taxon>
        <taxon>Fungi</taxon>
        <taxon>Dikarya</taxon>
        <taxon>Ascomycota</taxon>
        <taxon>Pezizomycotina</taxon>
        <taxon>Pezizomycetes</taxon>
        <taxon>Pezizales</taxon>
        <taxon>Pyronemataceae</taxon>
        <taxon>Sphaerosporella</taxon>
    </lineage>
</organism>
<dbReference type="CDD" id="cd12087">
    <property type="entry name" value="TM_EGFR-like"/>
    <property type="match status" value="1"/>
</dbReference>
<feature type="transmembrane region" description="Helical" evidence="2">
    <location>
        <begin position="49"/>
        <end position="72"/>
    </location>
</feature>
<name>A0A5J5F0X5_9PEZI</name>
<accession>A0A5J5F0X5</accession>
<evidence type="ECO:0000256" key="1">
    <source>
        <dbReference type="SAM" id="MobiDB-lite"/>
    </source>
</evidence>
<protein>
    <submittedName>
        <fullName evidence="3">Uncharacterized protein</fullName>
    </submittedName>
</protein>
<keyword evidence="2" id="KW-0812">Transmembrane</keyword>
<comment type="caution">
    <text evidence="3">The sequence shown here is derived from an EMBL/GenBank/DDBJ whole genome shotgun (WGS) entry which is preliminary data.</text>
</comment>
<evidence type="ECO:0000256" key="2">
    <source>
        <dbReference type="SAM" id="Phobius"/>
    </source>
</evidence>
<dbReference type="InParanoid" id="A0A5J5F0X5"/>
<keyword evidence="2" id="KW-0472">Membrane</keyword>